<evidence type="ECO:0000313" key="1">
    <source>
        <dbReference type="EMBL" id="MBB5212751.1"/>
    </source>
</evidence>
<proteinExistence type="predicted"/>
<protein>
    <submittedName>
        <fullName evidence="1">Uncharacterized protein</fullName>
    </submittedName>
</protein>
<sequence>MTSRFSPRGVQVAFIRESRQKGVAIQAVKPAARLFTHQ</sequence>
<organism evidence="1 2">
    <name type="scientific">Microbulbifer hydrolyticus</name>
    <dbReference type="NCBI Taxonomy" id="48074"/>
    <lineage>
        <taxon>Bacteria</taxon>
        <taxon>Pseudomonadati</taxon>
        <taxon>Pseudomonadota</taxon>
        <taxon>Gammaproteobacteria</taxon>
        <taxon>Cellvibrionales</taxon>
        <taxon>Microbulbiferaceae</taxon>
        <taxon>Microbulbifer</taxon>
    </lineage>
</organism>
<gene>
    <name evidence="1" type="ORF">HNQ53_002992</name>
</gene>
<accession>A0AA89PJS5</accession>
<dbReference type="Proteomes" id="UP000563601">
    <property type="component" value="Unassembled WGS sequence"/>
</dbReference>
<comment type="caution">
    <text evidence="1">The sequence shown here is derived from an EMBL/GenBank/DDBJ whole genome shotgun (WGS) entry which is preliminary data.</text>
</comment>
<evidence type="ECO:0000313" key="2">
    <source>
        <dbReference type="Proteomes" id="UP000563601"/>
    </source>
</evidence>
<reference evidence="1 2" key="1">
    <citation type="submission" date="2020-08" db="EMBL/GenBank/DDBJ databases">
        <title>Genomic Encyclopedia of Type Strains, Phase IV (KMG-IV): sequencing the most valuable type-strain genomes for metagenomic binning, comparative biology and taxonomic classification.</title>
        <authorList>
            <person name="Goeker M."/>
        </authorList>
    </citation>
    <scope>NUCLEOTIDE SEQUENCE [LARGE SCALE GENOMIC DNA]</scope>
    <source>
        <strain evidence="1 2">DSM 11525</strain>
    </source>
</reference>
<dbReference type="EMBL" id="JACHHR010000004">
    <property type="protein sequence ID" value="MBB5212751.1"/>
    <property type="molecule type" value="Genomic_DNA"/>
</dbReference>
<name>A0AA89PJS5_9GAMM</name>
<dbReference type="AlphaFoldDB" id="A0AA89PJS5"/>